<feature type="compositionally biased region" description="Basic and acidic residues" evidence="1">
    <location>
        <begin position="323"/>
        <end position="332"/>
    </location>
</feature>
<feature type="compositionally biased region" description="Basic and acidic residues" evidence="1">
    <location>
        <begin position="74"/>
        <end position="84"/>
    </location>
</feature>
<proteinExistence type="predicted"/>
<feature type="region of interest" description="Disordered" evidence="1">
    <location>
        <begin position="74"/>
        <end position="118"/>
    </location>
</feature>
<dbReference type="AlphaFoldDB" id="A0A6L2MFB1"/>
<comment type="caution">
    <text evidence="2">The sequence shown here is derived from an EMBL/GenBank/DDBJ whole genome shotgun (WGS) entry which is preliminary data.</text>
</comment>
<dbReference type="EMBL" id="BKCJ010006201">
    <property type="protein sequence ID" value="GEU70895.1"/>
    <property type="molecule type" value="Genomic_DNA"/>
</dbReference>
<organism evidence="2">
    <name type="scientific">Tanacetum cinerariifolium</name>
    <name type="common">Dalmatian daisy</name>
    <name type="synonym">Chrysanthemum cinerariifolium</name>
    <dbReference type="NCBI Taxonomy" id="118510"/>
    <lineage>
        <taxon>Eukaryota</taxon>
        <taxon>Viridiplantae</taxon>
        <taxon>Streptophyta</taxon>
        <taxon>Embryophyta</taxon>
        <taxon>Tracheophyta</taxon>
        <taxon>Spermatophyta</taxon>
        <taxon>Magnoliopsida</taxon>
        <taxon>eudicotyledons</taxon>
        <taxon>Gunneridae</taxon>
        <taxon>Pentapetalae</taxon>
        <taxon>asterids</taxon>
        <taxon>campanulids</taxon>
        <taxon>Asterales</taxon>
        <taxon>Asteraceae</taxon>
        <taxon>Asteroideae</taxon>
        <taxon>Anthemideae</taxon>
        <taxon>Anthemidinae</taxon>
        <taxon>Tanacetum</taxon>
    </lineage>
</organism>
<gene>
    <name evidence="2" type="ORF">Tci_042873</name>
</gene>
<evidence type="ECO:0000313" key="2">
    <source>
        <dbReference type="EMBL" id="GEU70895.1"/>
    </source>
</evidence>
<sequence>MNTTKAQQKALDDALIALADRLEFGKCNTRLQIDINPKEATFQVSISRRNKMFWHTARDDTMFTFMRCISRHEKTQKADSEASPKQKPVQATKVTRLKTSAKVAKSDKKKQHEKMSKAKGLDVLSKRFSMYPNMTQRVKKNLGHLVKMTKMLKKSKTLMMKMIRKKKKKKKKKKKQMMNKYLLIKECQHHQTMNSLTKKKIKRVMIRIRKVNRNKTKKMICIVDMYLASKMKEAVDVAIQLQSNKPRDEAQAENQEFLNQMSYAVAASLSKFELKKILIDKIETNKSIDRLDIQKDLYNALVESYNTEKDIITSYGDVVTLKRGRDDQDKSQPKSFGKSAHAEEHDQKVVDLEGQAHQEFNIRNDDGPKRQKFYEYASNMESSYDVYSRHMIIVVTSLKIMKWFGYSHLEEIIVRRQDDKLYKFREGDFKRLRRQDIEDMLLLLVQDKLFNLNIEERKRLMRTDELHKFSDGSLNYVRTALNDIDLRIEMDYLPKRK</sequence>
<protein>
    <submittedName>
        <fullName evidence="2">Uncharacterized protein</fullName>
    </submittedName>
</protein>
<evidence type="ECO:0000256" key="1">
    <source>
        <dbReference type="SAM" id="MobiDB-lite"/>
    </source>
</evidence>
<accession>A0A6L2MFB1</accession>
<name>A0A6L2MFB1_TANCI</name>
<feature type="region of interest" description="Disordered" evidence="1">
    <location>
        <begin position="323"/>
        <end position="345"/>
    </location>
</feature>
<reference evidence="2" key="1">
    <citation type="journal article" date="2019" name="Sci. Rep.">
        <title>Draft genome of Tanacetum cinerariifolium, the natural source of mosquito coil.</title>
        <authorList>
            <person name="Yamashiro T."/>
            <person name="Shiraishi A."/>
            <person name="Satake H."/>
            <person name="Nakayama K."/>
        </authorList>
    </citation>
    <scope>NUCLEOTIDE SEQUENCE</scope>
</reference>